<organism evidence="1 2">
    <name type="scientific">Anaerovirgula multivorans</name>
    <dbReference type="NCBI Taxonomy" id="312168"/>
    <lineage>
        <taxon>Bacteria</taxon>
        <taxon>Bacillati</taxon>
        <taxon>Bacillota</taxon>
        <taxon>Clostridia</taxon>
        <taxon>Peptostreptococcales</taxon>
        <taxon>Natronincolaceae</taxon>
        <taxon>Anaerovirgula</taxon>
    </lineage>
</organism>
<dbReference type="AlphaFoldDB" id="A0A239CRY7"/>
<dbReference type="EMBL" id="FZOJ01000006">
    <property type="protein sequence ID" value="SNS23026.1"/>
    <property type="molecule type" value="Genomic_DNA"/>
</dbReference>
<protein>
    <submittedName>
        <fullName evidence="1">Uncharacterized protein</fullName>
    </submittedName>
</protein>
<reference evidence="2" key="1">
    <citation type="submission" date="2017-06" db="EMBL/GenBank/DDBJ databases">
        <authorList>
            <person name="Varghese N."/>
            <person name="Submissions S."/>
        </authorList>
    </citation>
    <scope>NUCLEOTIDE SEQUENCE [LARGE SCALE GENOMIC DNA]</scope>
    <source>
        <strain evidence="2">SCA</strain>
    </source>
</reference>
<keyword evidence="2" id="KW-1185">Reference proteome</keyword>
<dbReference type="Proteomes" id="UP000198304">
    <property type="component" value="Unassembled WGS sequence"/>
</dbReference>
<sequence>MSRYFVIQNNADGVCIDSVDEKTLLERLRTDEQGESYYGADMEFLDYLPDIYAGSFMWGDDNHVVIIKGNVVVPKPVKVVTEYTLEDV</sequence>
<accession>A0A239CRY7</accession>
<dbReference type="RefSeq" id="WP_089282372.1">
    <property type="nucleotide sequence ID" value="NZ_FZOJ01000006.1"/>
</dbReference>
<name>A0A239CRY7_9FIRM</name>
<proteinExistence type="predicted"/>
<gene>
    <name evidence="1" type="ORF">SAMN05446037_1006127</name>
</gene>
<evidence type="ECO:0000313" key="1">
    <source>
        <dbReference type="EMBL" id="SNS23026.1"/>
    </source>
</evidence>
<evidence type="ECO:0000313" key="2">
    <source>
        <dbReference type="Proteomes" id="UP000198304"/>
    </source>
</evidence>